<gene>
    <name evidence="2" type="ORF">GCM10010430_17770</name>
</gene>
<evidence type="ECO:0000313" key="3">
    <source>
        <dbReference type="Proteomes" id="UP001500305"/>
    </source>
</evidence>
<name>A0ABN3DN88_9ACTN</name>
<feature type="chain" id="PRO_5047199497" description="Secreted protein" evidence="1">
    <location>
        <begin position="22"/>
        <end position="71"/>
    </location>
</feature>
<evidence type="ECO:0008006" key="4">
    <source>
        <dbReference type="Google" id="ProtNLM"/>
    </source>
</evidence>
<keyword evidence="3" id="KW-1185">Reference proteome</keyword>
<dbReference type="EMBL" id="BAAATR010000005">
    <property type="protein sequence ID" value="GAA2237227.1"/>
    <property type="molecule type" value="Genomic_DNA"/>
</dbReference>
<comment type="caution">
    <text evidence="2">The sequence shown here is derived from an EMBL/GenBank/DDBJ whole genome shotgun (WGS) entry which is preliminary data.</text>
</comment>
<dbReference type="Proteomes" id="UP001500305">
    <property type="component" value="Unassembled WGS sequence"/>
</dbReference>
<reference evidence="2 3" key="1">
    <citation type="journal article" date="2019" name="Int. J. Syst. Evol. Microbiol.">
        <title>The Global Catalogue of Microorganisms (GCM) 10K type strain sequencing project: providing services to taxonomists for standard genome sequencing and annotation.</title>
        <authorList>
            <consortium name="The Broad Institute Genomics Platform"/>
            <consortium name="The Broad Institute Genome Sequencing Center for Infectious Disease"/>
            <person name="Wu L."/>
            <person name="Ma J."/>
        </authorList>
    </citation>
    <scope>NUCLEOTIDE SEQUENCE [LARGE SCALE GENOMIC DNA]</scope>
    <source>
        <strain evidence="2 3">JCM 7356</strain>
    </source>
</reference>
<sequence length="71" mass="7193">MASSAAVALALAVEARGAAWAAVRVASPVHAVRTAATLAMRAFRARGIDMGPSPGAWGGIRVLPVNLLNKT</sequence>
<organism evidence="2 3">
    <name type="scientific">Kitasatospora cystarginea</name>
    <dbReference type="NCBI Taxonomy" id="58350"/>
    <lineage>
        <taxon>Bacteria</taxon>
        <taxon>Bacillati</taxon>
        <taxon>Actinomycetota</taxon>
        <taxon>Actinomycetes</taxon>
        <taxon>Kitasatosporales</taxon>
        <taxon>Streptomycetaceae</taxon>
        <taxon>Kitasatospora</taxon>
    </lineage>
</organism>
<feature type="signal peptide" evidence="1">
    <location>
        <begin position="1"/>
        <end position="21"/>
    </location>
</feature>
<evidence type="ECO:0000256" key="1">
    <source>
        <dbReference type="SAM" id="SignalP"/>
    </source>
</evidence>
<evidence type="ECO:0000313" key="2">
    <source>
        <dbReference type="EMBL" id="GAA2237227.1"/>
    </source>
</evidence>
<accession>A0ABN3DN88</accession>
<proteinExistence type="predicted"/>
<protein>
    <recommendedName>
        <fullName evidence="4">Secreted protein</fullName>
    </recommendedName>
</protein>
<keyword evidence="1" id="KW-0732">Signal</keyword>